<protein>
    <submittedName>
        <fullName evidence="2">Lipk protein</fullName>
    </submittedName>
</protein>
<feature type="compositionally biased region" description="Basic and acidic residues" evidence="1">
    <location>
        <begin position="272"/>
        <end position="282"/>
    </location>
</feature>
<gene>
    <name evidence="2" type="primary">Lipk</name>
    <name evidence="2" type="ORF">SNEC2469_LOCUS33215</name>
</gene>
<organism evidence="2 3">
    <name type="scientific">Symbiodinium necroappetens</name>
    <dbReference type="NCBI Taxonomy" id="1628268"/>
    <lineage>
        <taxon>Eukaryota</taxon>
        <taxon>Sar</taxon>
        <taxon>Alveolata</taxon>
        <taxon>Dinophyceae</taxon>
        <taxon>Suessiales</taxon>
        <taxon>Symbiodiniaceae</taxon>
        <taxon>Symbiodinium</taxon>
    </lineage>
</organism>
<name>A0A813C415_9DINO</name>
<feature type="region of interest" description="Disordered" evidence="1">
    <location>
        <begin position="261"/>
        <end position="282"/>
    </location>
</feature>
<reference evidence="2" key="1">
    <citation type="submission" date="2021-02" db="EMBL/GenBank/DDBJ databases">
        <authorList>
            <person name="Dougan E. K."/>
            <person name="Rhodes N."/>
            <person name="Thang M."/>
            <person name="Chan C."/>
        </authorList>
    </citation>
    <scope>NUCLEOTIDE SEQUENCE</scope>
</reference>
<feature type="region of interest" description="Disordered" evidence="1">
    <location>
        <begin position="131"/>
        <end position="152"/>
    </location>
</feature>
<comment type="caution">
    <text evidence="2">The sequence shown here is derived from an EMBL/GenBank/DDBJ whole genome shotgun (WGS) entry which is preliminary data.</text>
</comment>
<feature type="region of interest" description="Disordered" evidence="1">
    <location>
        <begin position="166"/>
        <end position="217"/>
    </location>
</feature>
<feature type="compositionally biased region" description="Basic residues" evidence="1">
    <location>
        <begin position="261"/>
        <end position="271"/>
    </location>
</feature>
<feature type="compositionally biased region" description="Low complexity" evidence="1">
    <location>
        <begin position="193"/>
        <end position="213"/>
    </location>
</feature>
<proteinExistence type="predicted"/>
<accession>A0A813C415</accession>
<dbReference type="OrthoDB" id="10376695at2759"/>
<dbReference type="AlphaFoldDB" id="A0A813C415"/>
<evidence type="ECO:0000313" key="2">
    <source>
        <dbReference type="EMBL" id="CAE7938608.1"/>
    </source>
</evidence>
<dbReference type="EMBL" id="CAJNJA010086696">
    <property type="protein sequence ID" value="CAE7938608.1"/>
    <property type="molecule type" value="Genomic_DNA"/>
</dbReference>
<feature type="region of interest" description="Disordered" evidence="1">
    <location>
        <begin position="48"/>
        <end position="67"/>
    </location>
</feature>
<evidence type="ECO:0000256" key="1">
    <source>
        <dbReference type="SAM" id="MobiDB-lite"/>
    </source>
</evidence>
<keyword evidence="3" id="KW-1185">Reference proteome</keyword>
<sequence>MAAACRAGDDAKGAATLERKEQQKVALFRPTLMENSYNALRAAPLVPGAQPPQAEGDQKSCVPRQPRWPRNSFKVTSAPAAALRLLENPLPGAPVGICRAPLIYRVQPNEGVALGSESCYIATSGTEVDSVSSPGDFWQGAPWHPQGPPQVQMPCLRLSEVLPGRSAGRDSAATRLPSHAEKPKIPGLRQRSGSENSTESGASGSAEGSAKSAVLGSPELPSRGSALHAWRACKPCAFVFQEGCQNKEQCDFCHLCEPGERKRRKKERRLAKREAREGETMP</sequence>
<evidence type="ECO:0000313" key="3">
    <source>
        <dbReference type="Proteomes" id="UP000601435"/>
    </source>
</evidence>
<dbReference type="Proteomes" id="UP000601435">
    <property type="component" value="Unassembled WGS sequence"/>
</dbReference>